<dbReference type="PANTHER" id="PTHR47990">
    <property type="entry name" value="2-OXOGLUTARATE (2OG) AND FE(II)-DEPENDENT OXYGENASE SUPERFAMILY PROTEIN-RELATED"/>
    <property type="match status" value="1"/>
</dbReference>
<proteinExistence type="inferred from homology"/>
<dbReference type="Proteomes" id="UP000738359">
    <property type="component" value="Unassembled WGS sequence"/>
</dbReference>
<comment type="caution">
    <text evidence="3">The sequence shown here is derived from an EMBL/GenBank/DDBJ whole genome shotgun (WGS) entry which is preliminary data.</text>
</comment>
<evidence type="ECO:0000313" key="3">
    <source>
        <dbReference type="EMBL" id="KAF9966504.1"/>
    </source>
</evidence>
<keyword evidence="1" id="KW-0408">Iron</keyword>
<evidence type="ECO:0000313" key="4">
    <source>
        <dbReference type="Proteomes" id="UP000738359"/>
    </source>
</evidence>
<name>A0A9P6M5F9_MORAP</name>
<evidence type="ECO:0000259" key="2">
    <source>
        <dbReference type="PROSITE" id="PS51471"/>
    </source>
</evidence>
<dbReference type="InterPro" id="IPR044861">
    <property type="entry name" value="IPNS-like_FE2OG_OXY"/>
</dbReference>
<feature type="domain" description="Fe2OG dioxygenase" evidence="2">
    <location>
        <begin position="202"/>
        <end position="301"/>
    </location>
</feature>
<dbReference type="GO" id="GO:0046872">
    <property type="term" value="F:metal ion binding"/>
    <property type="evidence" value="ECO:0007669"/>
    <property type="project" value="UniProtKB-KW"/>
</dbReference>
<dbReference type="SUPFAM" id="SSF51197">
    <property type="entry name" value="Clavaminate synthase-like"/>
    <property type="match status" value="1"/>
</dbReference>
<dbReference type="OrthoDB" id="288590at2759"/>
<gene>
    <name evidence="3" type="ORF">BGZ70_002117</name>
</gene>
<evidence type="ECO:0000256" key="1">
    <source>
        <dbReference type="RuleBase" id="RU003682"/>
    </source>
</evidence>
<comment type="similarity">
    <text evidence="1">Belongs to the iron/ascorbate-dependent oxidoreductase family.</text>
</comment>
<keyword evidence="1" id="KW-0560">Oxidoreductase</keyword>
<dbReference type="Gene3D" id="2.60.120.330">
    <property type="entry name" value="B-lactam Antibiotic, Isopenicillin N Synthase, Chain"/>
    <property type="match status" value="1"/>
</dbReference>
<protein>
    <recommendedName>
        <fullName evidence="2">Fe2OG dioxygenase domain-containing protein</fullName>
    </recommendedName>
</protein>
<dbReference type="GO" id="GO:0016491">
    <property type="term" value="F:oxidoreductase activity"/>
    <property type="evidence" value="ECO:0007669"/>
    <property type="project" value="UniProtKB-KW"/>
</dbReference>
<dbReference type="Pfam" id="PF03171">
    <property type="entry name" value="2OG-FeII_Oxy"/>
    <property type="match status" value="1"/>
</dbReference>
<keyword evidence="1" id="KW-0479">Metal-binding</keyword>
<dbReference type="PROSITE" id="PS51471">
    <property type="entry name" value="FE2OG_OXY"/>
    <property type="match status" value="1"/>
</dbReference>
<dbReference type="InterPro" id="IPR005123">
    <property type="entry name" value="Oxoglu/Fe-dep_dioxygenase_dom"/>
</dbReference>
<dbReference type="AlphaFoldDB" id="A0A9P6M5F9"/>
<dbReference type="Pfam" id="PF14226">
    <property type="entry name" value="DIOX_N"/>
    <property type="match status" value="1"/>
</dbReference>
<dbReference type="InterPro" id="IPR027443">
    <property type="entry name" value="IPNS-like_sf"/>
</dbReference>
<keyword evidence="4" id="KW-1185">Reference proteome</keyword>
<dbReference type="InterPro" id="IPR026992">
    <property type="entry name" value="DIOX_N"/>
</dbReference>
<organism evidence="3 4">
    <name type="scientific">Mortierella alpina</name>
    <name type="common">Oleaginous fungus</name>
    <name type="synonym">Mortierella renispora</name>
    <dbReference type="NCBI Taxonomy" id="64518"/>
    <lineage>
        <taxon>Eukaryota</taxon>
        <taxon>Fungi</taxon>
        <taxon>Fungi incertae sedis</taxon>
        <taxon>Mucoromycota</taxon>
        <taxon>Mortierellomycotina</taxon>
        <taxon>Mortierellomycetes</taxon>
        <taxon>Mortierellales</taxon>
        <taxon>Mortierellaceae</taxon>
        <taxon>Mortierella</taxon>
    </lineage>
</organism>
<dbReference type="EMBL" id="JAAAHY010000150">
    <property type="protein sequence ID" value="KAF9966504.1"/>
    <property type="molecule type" value="Genomic_DNA"/>
</dbReference>
<dbReference type="InterPro" id="IPR050231">
    <property type="entry name" value="Iron_ascorbate_oxido_reductase"/>
</dbReference>
<sequence length="372" mass="41995">MTSPSGHNLSITDLAHSLPDHHHLDYALWDPTDENSDRSRAFVRALRRAMVGIGHFYLQNTPLDSGDTRKVNQRAKVFSLCERLFDLPLHDRLSIDINESRHFRGYCKFGVEETLSLQDHRDMVDYGPEMSPLPFSERMFKAHPYLNFFGPNQFLDEDVLPGHQAIVMDWYETANEICRQLTRAMELALGVEKGRLSQYLDGIQPVMDDFERIEGSEQGVGVHKDGGWLTLLATSSVGGLEVQGFDGNWISVPPVEGSTIVNFGRQIEALTNGLVQAATHRVVIPATATQTRYSVVWFGYPALNLVVKPLDVPGGFSDEILELWREAVAQRQGKPIVSDAPPFIAGPDDRFGWLMWRRRVLSHPEIAERFDL</sequence>
<reference evidence="3" key="1">
    <citation type="journal article" date="2020" name="Fungal Divers.">
        <title>Resolving the Mortierellaceae phylogeny through synthesis of multi-gene phylogenetics and phylogenomics.</title>
        <authorList>
            <person name="Vandepol N."/>
            <person name="Liber J."/>
            <person name="Desiro A."/>
            <person name="Na H."/>
            <person name="Kennedy M."/>
            <person name="Barry K."/>
            <person name="Grigoriev I.V."/>
            <person name="Miller A.N."/>
            <person name="O'Donnell K."/>
            <person name="Stajich J.E."/>
            <person name="Bonito G."/>
        </authorList>
    </citation>
    <scope>NUCLEOTIDE SEQUENCE</scope>
    <source>
        <strain evidence="3">CK1249</strain>
    </source>
</reference>
<accession>A0A9P6M5F9</accession>